<evidence type="ECO:0000256" key="2">
    <source>
        <dbReference type="SAM" id="Phobius"/>
    </source>
</evidence>
<dbReference type="InterPro" id="IPR008462">
    <property type="entry name" value="CsbD"/>
</dbReference>
<keyword evidence="2" id="KW-0812">Transmembrane</keyword>
<accession>A0A1G9U4W1</accession>
<dbReference type="RefSeq" id="WP_091713698.1">
    <property type="nucleotide sequence ID" value="NZ_FNHS01000002.1"/>
</dbReference>
<name>A0A1G9U4W1_9HYPH</name>
<sequence>MDENRITGAAKEFGGKVQGAVGDVTGDRETQAKGTANEAKGNVENLYGQAKDAVRDAADQAGDLAQNALKQGRDAFPDAERAYRQGADTVTSYAKESPLMMAAMAGALGYLLAMVVHGRR</sequence>
<evidence type="ECO:0000259" key="3">
    <source>
        <dbReference type="Pfam" id="PF05532"/>
    </source>
</evidence>
<dbReference type="Proteomes" id="UP000198704">
    <property type="component" value="Unassembled WGS sequence"/>
</dbReference>
<dbReference type="Gene3D" id="1.10.1470.10">
    <property type="entry name" value="YjbJ"/>
    <property type="match status" value="1"/>
</dbReference>
<proteinExistence type="inferred from homology"/>
<dbReference type="STRING" id="582672.SAMN05216360_102408"/>
<dbReference type="InterPro" id="IPR050423">
    <property type="entry name" value="UPF0337_stress_rsp"/>
</dbReference>
<feature type="domain" description="CsbD-like" evidence="3">
    <location>
        <begin position="4"/>
        <end position="56"/>
    </location>
</feature>
<evidence type="ECO:0000313" key="4">
    <source>
        <dbReference type="EMBL" id="SDM54966.1"/>
    </source>
</evidence>
<keyword evidence="2" id="KW-1133">Transmembrane helix</keyword>
<dbReference type="AlphaFoldDB" id="A0A1G9U4W1"/>
<dbReference type="InterPro" id="IPR036629">
    <property type="entry name" value="YjbJ_sf"/>
</dbReference>
<feature type="transmembrane region" description="Helical" evidence="2">
    <location>
        <begin position="99"/>
        <end position="116"/>
    </location>
</feature>
<protein>
    <submittedName>
        <fullName evidence="4">Uncharacterized conserved protein YjbJ, UPF0337 family</fullName>
    </submittedName>
</protein>
<dbReference type="SUPFAM" id="SSF69047">
    <property type="entry name" value="Hypothetical protein YjbJ"/>
    <property type="match status" value="1"/>
</dbReference>
<keyword evidence="5" id="KW-1185">Reference proteome</keyword>
<dbReference type="EMBL" id="FNHS01000002">
    <property type="protein sequence ID" value="SDM54966.1"/>
    <property type="molecule type" value="Genomic_DNA"/>
</dbReference>
<dbReference type="Pfam" id="PF05532">
    <property type="entry name" value="CsbD"/>
    <property type="match status" value="1"/>
</dbReference>
<reference evidence="5" key="1">
    <citation type="submission" date="2016-10" db="EMBL/GenBank/DDBJ databases">
        <authorList>
            <person name="Varghese N."/>
            <person name="Submissions S."/>
        </authorList>
    </citation>
    <scope>NUCLEOTIDE SEQUENCE [LARGE SCALE GENOMIC DNA]</scope>
    <source>
        <strain evidence="5">BL47</strain>
    </source>
</reference>
<comment type="similarity">
    <text evidence="1">Belongs to the UPF0337 (CsbD) family.</text>
</comment>
<keyword evidence="2" id="KW-0472">Membrane</keyword>
<dbReference type="OrthoDB" id="9796058at2"/>
<evidence type="ECO:0000313" key="5">
    <source>
        <dbReference type="Proteomes" id="UP000198704"/>
    </source>
</evidence>
<evidence type="ECO:0000256" key="1">
    <source>
        <dbReference type="ARBA" id="ARBA00009129"/>
    </source>
</evidence>
<organism evidence="4 5">
    <name type="scientific">Methylobacterium phyllostachyos</name>
    <dbReference type="NCBI Taxonomy" id="582672"/>
    <lineage>
        <taxon>Bacteria</taxon>
        <taxon>Pseudomonadati</taxon>
        <taxon>Pseudomonadota</taxon>
        <taxon>Alphaproteobacteria</taxon>
        <taxon>Hyphomicrobiales</taxon>
        <taxon>Methylobacteriaceae</taxon>
        <taxon>Methylobacterium</taxon>
    </lineage>
</organism>
<dbReference type="PANTHER" id="PTHR34977:SF1">
    <property type="entry name" value="UPF0337 PROTEIN YJBJ"/>
    <property type="match status" value="1"/>
</dbReference>
<dbReference type="PANTHER" id="PTHR34977">
    <property type="entry name" value="UPF0337 PROTEIN YJBJ"/>
    <property type="match status" value="1"/>
</dbReference>
<gene>
    <name evidence="4" type="ORF">SAMN05216360_102408</name>
</gene>